<evidence type="ECO:0000256" key="3">
    <source>
        <dbReference type="ARBA" id="ARBA00022839"/>
    </source>
</evidence>
<dbReference type="SUPFAM" id="SSF53098">
    <property type="entry name" value="Ribonuclease H-like"/>
    <property type="match status" value="1"/>
</dbReference>
<gene>
    <name evidence="5" type="ORF">FCL54_18490</name>
</gene>
<protein>
    <submittedName>
        <fullName evidence="5">3'-5' exonuclease</fullName>
    </submittedName>
</protein>
<reference evidence="5 6" key="1">
    <citation type="submission" date="2019-04" db="EMBL/GenBank/DDBJ databases">
        <title>Bacillus caeni sp. nov., a bacterium isolated from mangrove sediment.</title>
        <authorList>
            <person name="Huang H."/>
            <person name="Mo K."/>
            <person name="Hu Y."/>
        </authorList>
    </citation>
    <scope>NUCLEOTIDE SEQUENCE [LARGE SCALE GENOMIC DNA]</scope>
    <source>
        <strain evidence="5 6">HB172195</strain>
    </source>
</reference>
<keyword evidence="3 5" id="KW-0269">Exonuclease</keyword>
<sequence>MFWKKKQFQVDLQDDIPLNTPIDDLTYIVLDTETTGLALQSGDRLIELAGVKIQSLNVQEEQTFHTYINPNRKIPEQIKQLTGITDHNVTGAPNSADAIKAFFQYVEDSHAVSLVGHYVSFDNLVFKKELQLEGYRFSPPTTLDTLELLSFLYPAKQIKDLEEYAIDFGTRIYDRHTALGDCMTTAYLFCELVYRLKEKGLGTWGDLLKAGEINKRI</sequence>
<name>A0A5R9F7S5_9BACL</name>
<dbReference type="CDD" id="cd06127">
    <property type="entry name" value="DEDDh"/>
    <property type="match status" value="1"/>
</dbReference>
<keyword evidence="2" id="KW-0378">Hydrolase</keyword>
<dbReference type="InterPro" id="IPR012337">
    <property type="entry name" value="RNaseH-like_sf"/>
</dbReference>
<dbReference type="PANTHER" id="PTHR30231">
    <property type="entry name" value="DNA POLYMERASE III SUBUNIT EPSILON"/>
    <property type="match status" value="1"/>
</dbReference>
<evidence type="ECO:0000256" key="1">
    <source>
        <dbReference type="ARBA" id="ARBA00022722"/>
    </source>
</evidence>
<dbReference type="Gene3D" id="3.30.420.10">
    <property type="entry name" value="Ribonuclease H-like superfamily/Ribonuclease H"/>
    <property type="match status" value="1"/>
</dbReference>
<accession>A0A5R9F7S5</accession>
<dbReference type="OrthoDB" id="9776650at2"/>
<keyword evidence="1" id="KW-0540">Nuclease</keyword>
<dbReference type="InterPro" id="IPR036397">
    <property type="entry name" value="RNaseH_sf"/>
</dbReference>
<dbReference type="GO" id="GO:0045004">
    <property type="term" value="P:DNA replication proofreading"/>
    <property type="evidence" value="ECO:0007669"/>
    <property type="project" value="TreeGrafter"/>
</dbReference>
<dbReference type="RefSeq" id="WP_138128425.1">
    <property type="nucleotide sequence ID" value="NZ_SWLG01000016.1"/>
</dbReference>
<organism evidence="5 6">
    <name type="scientific">Exobacillus caeni</name>
    <dbReference type="NCBI Taxonomy" id="2574798"/>
    <lineage>
        <taxon>Bacteria</taxon>
        <taxon>Bacillati</taxon>
        <taxon>Bacillota</taxon>
        <taxon>Bacilli</taxon>
        <taxon>Bacillales</taxon>
        <taxon>Guptibacillaceae</taxon>
        <taxon>Exobacillus</taxon>
    </lineage>
</organism>
<evidence type="ECO:0000259" key="4">
    <source>
        <dbReference type="SMART" id="SM00479"/>
    </source>
</evidence>
<dbReference type="GO" id="GO:0005829">
    <property type="term" value="C:cytosol"/>
    <property type="evidence" value="ECO:0007669"/>
    <property type="project" value="TreeGrafter"/>
</dbReference>
<comment type="caution">
    <text evidence="5">The sequence shown here is derived from an EMBL/GenBank/DDBJ whole genome shotgun (WGS) entry which is preliminary data.</text>
</comment>
<evidence type="ECO:0000256" key="2">
    <source>
        <dbReference type="ARBA" id="ARBA00022801"/>
    </source>
</evidence>
<dbReference type="GO" id="GO:0008408">
    <property type="term" value="F:3'-5' exonuclease activity"/>
    <property type="evidence" value="ECO:0007669"/>
    <property type="project" value="TreeGrafter"/>
</dbReference>
<proteinExistence type="predicted"/>
<keyword evidence="6" id="KW-1185">Reference proteome</keyword>
<dbReference type="EMBL" id="SWLG01000016">
    <property type="protein sequence ID" value="TLS35805.1"/>
    <property type="molecule type" value="Genomic_DNA"/>
</dbReference>
<dbReference type="AlphaFoldDB" id="A0A5R9F7S5"/>
<dbReference type="PANTHER" id="PTHR30231:SF41">
    <property type="entry name" value="DNA POLYMERASE III SUBUNIT EPSILON"/>
    <property type="match status" value="1"/>
</dbReference>
<dbReference type="Proteomes" id="UP000308230">
    <property type="component" value="Unassembled WGS sequence"/>
</dbReference>
<dbReference type="InterPro" id="IPR013520">
    <property type="entry name" value="Ribonucl_H"/>
</dbReference>
<dbReference type="GO" id="GO:0003676">
    <property type="term" value="F:nucleic acid binding"/>
    <property type="evidence" value="ECO:0007669"/>
    <property type="project" value="InterPro"/>
</dbReference>
<feature type="domain" description="Exonuclease" evidence="4">
    <location>
        <begin position="26"/>
        <end position="198"/>
    </location>
</feature>
<dbReference type="Pfam" id="PF00929">
    <property type="entry name" value="RNase_T"/>
    <property type="match status" value="1"/>
</dbReference>
<evidence type="ECO:0000313" key="6">
    <source>
        <dbReference type="Proteomes" id="UP000308230"/>
    </source>
</evidence>
<evidence type="ECO:0000313" key="5">
    <source>
        <dbReference type="EMBL" id="TLS35805.1"/>
    </source>
</evidence>
<dbReference type="SMART" id="SM00479">
    <property type="entry name" value="EXOIII"/>
    <property type="match status" value="1"/>
</dbReference>
<dbReference type="FunFam" id="3.30.420.10:FF:000045">
    <property type="entry name" value="3'-5' exonuclease DinG"/>
    <property type="match status" value="1"/>
</dbReference>